<evidence type="ECO:0000256" key="1">
    <source>
        <dbReference type="SAM" id="MobiDB-lite"/>
    </source>
</evidence>
<reference evidence="2 3" key="1">
    <citation type="journal article" date="2023" name="Elife">
        <title>Identification of key yeast species and microbe-microbe interactions impacting larval growth of Drosophila in the wild.</title>
        <authorList>
            <person name="Mure A."/>
            <person name="Sugiura Y."/>
            <person name="Maeda R."/>
            <person name="Honda K."/>
            <person name="Sakurai N."/>
            <person name="Takahashi Y."/>
            <person name="Watada M."/>
            <person name="Katoh T."/>
            <person name="Gotoh A."/>
            <person name="Gotoh Y."/>
            <person name="Taniguchi I."/>
            <person name="Nakamura K."/>
            <person name="Hayashi T."/>
            <person name="Katayama T."/>
            <person name="Uemura T."/>
            <person name="Hattori Y."/>
        </authorList>
    </citation>
    <scope>NUCLEOTIDE SEQUENCE [LARGE SCALE GENOMIC DNA]</scope>
    <source>
        <strain evidence="2 3">SC-9</strain>
    </source>
</reference>
<feature type="region of interest" description="Disordered" evidence="1">
    <location>
        <begin position="640"/>
        <end position="659"/>
    </location>
</feature>
<dbReference type="EMBL" id="BTFZ01000003">
    <property type="protein sequence ID" value="GMM34751.1"/>
    <property type="molecule type" value="Genomic_DNA"/>
</dbReference>
<dbReference type="RefSeq" id="XP_064851751.1">
    <property type="nucleotide sequence ID" value="XM_064995679.1"/>
</dbReference>
<feature type="compositionally biased region" description="Polar residues" evidence="1">
    <location>
        <begin position="825"/>
        <end position="838"/>
    </location>
</feature>
<dbReference type="AlphaFoldDB" id="A0AAV5QJ86"/>
<feature type="region of interest" description="Disordered" evidence="1">
    <location>
        <begin position="807"/>
        <end position="839"/>
    </location>
</feature>
<gene>
    <name evidence="2" type="ORF">DASC09_020760</name>
</gene>
<sequence>MSSLPKPKARVVSKSNGYYIAAKNNKFKSEQEEIFSDILGEDVDEKIKLSKKLATNQSNHNSKLQEYDSFEKTDTINKVFKELDKRLSADSKRILAQYQQPDYKTLKDLDMNIDLLLDPEVIPSSKKLNFKKREYFKSGNDPRVLNNEVEKEVEERIENLIEKFPKAKTNTALLQYAHTLSKEFLRNKFLEQKHQEFLMKNSSFQEMEQSNLELIKSNNSGSVTTGGLNISLKHPYNKHYKAPKETLDMNAQKYMENNTQIAEDSEITNSVVKDNDVDIKSRTASLCIDDSKCGTVKIGPARESLIESNNTISSNNNNISTIKEGPEEIRSNTTGGSVDSQRQTFYPSTRRQNLGMRNNFAENQARWMRAAHKYRTMYGNNMPVQMMNNSRAESSYSYRSMMNHKMAIRYSQLCLSQEQKPTQGASDLSSNISFLKGSLNGFDPLKNLDMTSSRRSSPMLKASNPLTLPAINTDICLSINTYSNNSAVSTPNTINSAATTLPTPVSTVATSLPSSNGSIVGATSSGSPRRENFVSKKNANQKFKSKLSNSISADDMYRDMAVCKVEDEKPADVNKELSKLEPIIEVTSIMEGRKSVTIRGVEAELLQTTMKSIDGARKSREIQLTRRKSEIHAFEAIKETKKAVDHSKPSGKNLSPPGVIKATDKIVSTGDSTKKLAEAPVIIPKATKSTVSSTITAAPKRIESASAGQKASRSKLSFFKRNKGKKAFKVEEQAPPVPPSPYHHNDEYADINSYDALIDLLTVESIAGTIENKDFLKVDGADGFSRASNASRSTIQKNSALGIIVQHENESSDESSESENDMGSPFSNADSSPNTITSDFGDEYSEIHSSLDFETLNDRECLKAKFKKDMKRSTMLTEYNFFTDEDIELIFDDEKFNKEFITFNRKRKSFDIFETYMMALTKMDIKQ</sequence>
<dbReference type="GeneID" id="90072730"/>
<proteinExistence type="predicted"/>
<accession>A0AAV5QJ86</accession>
<feature type="compositionally biased region" description="Acidic residues" evidence="1">
    <location>
        <begin position="811"/>
        <end position="820"/>
    </location>
</feature>
<evidence type="ECO:0000313" key="2">
    <source>
        <dbReference type="EMBL" id="GMM34751.1"/>
    </source>
</evidence>
<organism evidence="2 3">
    <name type="scientific">Saccharomycopsis crataegensis</name>
    <dbReference type="NCBI Taxonomy" id="43959"/>
    <lineage>
        <taxon>Eukaryota</taxon>
        <taxon>Fungi</taxon>
        <taxon>Dikarya</taxon>
        <taxon>Ascomycota</taxon>
        <taxon>Saccharomycotina</taxon>
        <taxon>Saccharomycetes</taxon>
        <taxon>Saccharomycopsidaceae</taxon>
        <taxon>Saccharomycopsis</taxon>
    </lineage>
</organism>
<evidence type="ECO:0000313" key="3">
    <source>
        <dbReference type="Proteomes" id="UP001360560"/>
    </source>
</evidence>
<protein>
    <submittedName>
        <fullName evidence="2">Uncharacterized protein</fullName>
    </submittedName>
</protein>
<dbReference type="Proteomes" id="UP001360560">
    <property type="component" value="Unassembled WGS sequence"/>
</dbReference>
<comment type="caution">
    <text evidence="2">The sequence shown here is derived from an EMBL/GenBank/DDBJ whole genome shotgun (WGS) entry which is preliminary data.</text>
</comment>
<name>A0AAV5QJ86_9ASCO</name>
<keyword evidence="3" id="KW-1185">Reference proteome</keyword>